<keyword evidence="3" id="KW-1185">Reference proteome</keyword>
<gene>
    <name evidence="2" type="ORF">GCM10011416_23530</name>
</gene>
<name>A0A917I2V3_9FLAO</name>
<dbReference type="Gene3D" id="2.160.20.80">
    <property type="entry name" value="E3 ubiquitin-protein ligase SopA"/>
    <property type="match status" value="1"/>
</dbReference>
<protein>
    <recommendedName>
        <fullName evidence="4">Pentapeptide repeat-containing protein</fullName>
    </recommendedName>
</protein>
<reference evidence="2" key="1">
    <citation type="journal article" date="2014" name="Int. J. Syst. Evol. Microbiol.">
        <title>Complete genome sequence of Corynebacterium casei LMG S-19264T (=DSM 44701T), isolated from a smear-ripened cheese.</title>
        <authorList>
            <consortium name="US DOE Joint Genome Institute (JGI-PGF)"/>
            <person name="Walter F."/>
            <person name="Albersmeier A."/>
            <person name="Kalinowski J."/>
            <person name="Ruckert C."/>
        </authorList>
    </citation>
    <scope>NUCLEOTIDE SEQUENCE</scope>
    <source>
        <strain evidence="2">CGMCC 1.15763</strain>
    </source>
</reference>
<dbReference type="Pfam" id="PF13576">
    <property type="entry name" value="Pentapeptide_3"/>
    <property type="match status" value="1"/>
</dbReference>
<comment type="caution">
    <text evidence="2">The sequence shown here is derived from an EMBL/GenBank/DDBJ whole genome shotgun (WGS) entry which is preliminary data.</text>
</comment>
<evidence type="ECO:0000313" key="2">
    <source>
        <dbReference type="EMBL" id="GGH03780.1"/>
    </source>
</evidence>
<feature type="signal peptide" evidence="1">
    <location>
        <begin position="1"/>
        <end position="21"/>
    </location>
</feature>
<accession>A0A917I2V3</accession>
<dbReference type="EMBL" id="BMJW01000003">
    <property type="protein sequence ID" value="GGH03780.1"/>
    <property type="molecule type" value="Genomic_DNA"/>
</dbReference>
<sequence length="235" mass="27176">MKKISLVLSLVLLFACIQLQAQKKIHASDIMHDIKNGKNIVYKNATIVGVLDFTFMEEALTKLPKRRTGWFSSGSNNTVKNRITNKIRFENCVFQDPVFAYIHDEDSGYTFTANFTENVAFTDCTFNEMALFKYSTFYSQTDFSNTKFRSANTFKYAVFKHKADFTKAEFNESANFKYAKFNKGLSFKNTRFKDDLNIKYSTVSGKFEISGMDVAYGIDSKYTRINGEKFRYNKK</sequence>
<proteinExistence type="predicted"/>
<organism evidence="2 3">
    <name type="scientific">Polaribacter pacificus</name>
    <dbReference type="NCBI Taxonomy" id="1775173"/>
    <lineage>
        <taxon>Bacteria</taxon>
        <taxon>Pseudomonadati</taxon>
        <taxon>Bacteroidota</taxon>
        <taxon>Flavobacteriia</taxon>
        <taxon>Flavobacteriales</taxon>
        <taxon>Flavobacteriaceae</taxon>
    </lineage>
</organism>
<keyword evidence="1" id="KW-0732">Signal</keyword>
<dbReference type="InterPro" id="IPR001646">
    <property type="entry name" value="5peptide_repeat"/>
</dbReference>
<dbReference type="PROSITE" id="PS51257">
    <property type="entry name" value="PROKAR_LIPOPROTEIN"/>
    <property type="match status" value="1"/>
</dbReference>
<evidence type="ECO:0000313" key="3">
    <source>
        <dbReference type="Proteomes" id="UP000633278"/>
    </source>
</evidence>
<dbReference type="RefSeq" id="WP_188599549.1">
    <property type="nucleotide sequence ID" value="NZ_BMJW01000003.1"/>
</dbReference>
<evidence type="ECO:0008006" key="4">
    <source>
        <dbReference type="Google" id="ProtNLM"/>
    </source>
</evidence>
<dbReference type="AlphaFoldDB" id="A0A917I2V3"/>
<feature type="chain" id="PRO_5037227424" description="Pentapeptide repeat-containing protein" evidence="1">
    <location>
        <begin position="22"/>
        <end position="235"/>
    </location>
</feature>
<dbReference type="Proteomes" id="UP000633278">
    <property type="component" value="Unassembled WGS sequence"/>
</dbReference>
<reference evidence="2" key="2">
    <citation type="submission" date="2020-09" db="EMBL/GenBank/DDBJ databases">
        <authorList>
            <person name="Sun Q."/>
            <person name="Zhou Y."/>
        </authorList>
    </citation>
    <scope>NUCLEOTIDE SEQUENCE</scope>
    <source>
        <strain evidence="2">CGMCC 1.15763</strain>
    </source>
</reference>
<evidence type="ECO:0000256" key="1">
    <source>
        <dbReference type="SAM" id="SignalP"/>
    </source>
</evidence>